<proteinExistence type="inferred from homology"/>
<dbReference type="Gene3D" id="3.40.30.10">
    <property type="entry name" value="Glutaredoxin"/>
    <property type="match status" value="1"/>
</dbReference>
<dbReference type="Pfam" id="PF04908">
    <property type="entry name" value="SH3BGR"/>
    <property type="match status" value="1"/>
</dbReference>
<dbReference type="InterPro" id="IPR036249">
    <property type="entry name" value="Thioredoxin-like_sf"/>
</dbReference>
<dbReference type="Proteomes" id="UP000694865">
    <property type="component" value="Unplaced"/>
</dbReference>
<dbReference type="InterPro" id="IPR006993">
    <property type="entry name" value="Glut_rich_SH3-bd"/>
</dbReference>
<gene>
    <name evidence="4" type="primary">LOC100369580</name>
</gene>
<dbReference type="SUPFAM" id="SSF52833">
    <property type="entry name" value="Thioredoxin-like"/>
    <property type="match status" value="1"/>
</dbReference>
<comment type="similarity">
    <text evidence="1 2">Belongs to the SH3BGR family.</text>
</comment>
<dbReference type="GeneID" id="100369580"/>
<keyword evidence="3" id="KW-1185">Reference proteome</keyword>
<dbReference type="RefSeq" id="XP_006822657.1">
    <property type="nucleotide sequence ID" value="XM_006822594.1"/>
</dbReference>
<dbReference type="InterPro" id="IPR051033">
    <property type="entry name" value="SH3BGR"/>
</dbReference>
<reference evidence="4" key="1">
    <citation type="submission" date="2025-08" db="UniProtKB">
        <authorList>
            <consortium name="RefSeq"/>
        </authorList>
    </citation>
    <scope>IDENTIFICATION</scope>
    <source>
        <tissue evidence="4">Testes</tissue>
    </source>
</reference>
<protein>
    <recommendedName>
        <fullName evidence="2">SH3 domain-binding glutamic acid-rich-like protein</fullName>
    </recommendedName>
</protein>
<organism evidence="3 4">
    <name type="scientific">Saccoglossus kowalevskii</name>
    <name type="common">Acorn worm</name>
    <dbReference type="NCBI Taxonomy" id="10224"/>
    <lineage>
        <taxon>Eukaryota</taxon>
        <taxon>Metazoa</taxon>
        <taxon>Hemichordata</taxon>
        <taxon>Enteropneusta</taxon>
        <taxon>Harrimaniidae</taxon>
        <taxon>Saccoglossus</taxon>
    </lineage>
</organism>
<dbReference type="PANTHER" id="PTHR12232:SF0">
    <property type="entry name" value="THIOREDOXIN DOMAIN-CONTAINING PROTEIN"/>
    <property type="match status" value="1"/>
</dbReference>
<sequence>MVLKVYYSSVSSSPQIKKQQQAVFMVLEGKHIEFDRIDISVDEEQKTFMWQNSRQPDTGKPLPPQLFSDTEYLGDFEDFDEAKETKNLYIFLKLPNLEPPSPSENTDNQ</sequence>
<evidence type="ECO:0000256" key="2">
    <source>
        <dbReference type="PIRNR" id="PIRNR008142"/>
    </source>
</evidence>
<evidence type="ECO:0000313" key="4">
    <source>
        <dbReference type="RefSeq" id="XP_006822657.1"/>
    </source>
</evidence>
<accession>A0ABM0MRL6</accession>
<dbReference type="PIRSF" id="PIRSF008142">
    <property type="entry name" value="SH3-bind_E-rich_L"/>
    <property type="match status" value="1"/>
</dbReference>
<dbReference type="PANTHER" id="PTHR12232">
    <property type="entry name" value="SH3 DOMAIN-BINDING GLUTAMIC ACID-RICH-LIKE PROTEIN"/>
    <property type="match status" value="1"/>
</dbReference>
<name>A0ABM0MRL6_SACKO</name>
<evidence type="ECO:0000256" key="1">
    <source>
        <dbReference type="ARBA" id="ARBA00007764"/>
    </source>
</evidence>
<dbReference type="PROSITE" id="PS51354">
    <property type="entry name" value="GLUTAREDOXIN_2"/>
    <property type="match status" value="1"/>
</dbReference>
<evidence type="ECO:0000313" key="3">
    <source>
        <dbReference type="Proteomes" id="UP000694865"/>
    </source>
</evidence>